<dbReference type="CDD" id="cd04301">
    <property type="entry name" value="NAT_SF"/>
    <property type="match status" value="1"/>
</dbReference>
<protein>
    <recommendedName>
        <fullName evidence="1">N-acetyltransferase domain-containing protein</fullName>
    </recommendedName>
</protein>
<name>A0A6J5H5H9_9BURK</name>
<keyword evidence="3" id="KW-1185">Reference proteome</keyword>
<dbReference type="InterPro" id="IPR000182">
    <property type="entry name" value="GNAT_dom"/>
</dbReference>
<dbReference type="Pfam" id="PF13508">
    <property type="entry name" value="Acetyltransf_7"/>
    <property type="match status" value="1"/>
</dbReference>
<dbReference type="PROSITE" id="PS51186">
    <property type="entry name" value="GNAT"/>
    <property type="match status" value="1"/>
</dbReference>
<dbReference type="GO" id="GO:0016747">
    <property type="term" value="F:acyltransferase activity, transferring groups other than amino-acyl groups"/>
    <property type="evidence" value="ECO:0007669"/>
    <property type="project" value="InterPro"/>
</dbReference>
<reference evidence="2 3" key="1">
    <citation type="submission" date="2020-04" db="EMBL/GenBank/DDBJ databases">
        <authorList>
            <person name="De Canck E."/>
        </authorList>
    </citation>
    <scope>NUCLEOTIDE SEQUENCE [LARGE SCALE GENOMIC DNA]</scope>
    <source>
        <strain evidence="2 3">LMG 27177</strain>
    </source>
</reference>
<dbReference type="SUPFAM" id="SSF55729">
    <property type="entry name" value="Acyl-CoA N-acyltransferases (Nat)"/>
    <property type="match status" value="1"/>
</dbReference>
<evidence type="ECO:0000313" key="3">
    <source>
        <dbReference type="Proteomes" id="UP000494252"/>
    </source>
</evidence>
<sequence>MHLRSAAAPDLAAIEALLEANDLPTVGVAEHLTNFIVGVRPSGTIACGGVEYYADFALMRSIVVARDARGVGLGKTIVAHLLAECRTRAIRSVVLLTTTAEHYFSGQGFAPVTRDEVPPPLLASSQFQGVCPASATEMLKVLEGDERDH</sequence>
<dbReference type="RefSeq" id="WP_175166408.1">
    <property type="nucleotide sequence ID" value="NZ_CADIKI010000047.1"/>
</dbReference>
<dbReference type="NCBIfam" id="NF040501">
    <property type="entry name" value="resist_ArsN2"/>
    <property type="match status" value="1"/>
</dbReference>
<dbReference type="AlphaFoldDB" id="A0A6J5H5H9"/>
<dbReference type="EMBL" id="CADIKI010000047">
    <property type="protein sequence ID" value="CAB3810826.1"/>
    <property type="molecule type" value="Genomic_DNA"/>
</dbReference>
<accession>A0A6J5H5H9</accession>
<dbReference type="InterPro" id="IPR016181">
    <property type="entry name" value="Acyl_CoA_acyltransferase"/>
</dbReference>
<gene>
    <name evidence="2" type="ORF">LMG27177_07503</name>
</gene>
<evidence type="ECO:0000313" key="2">
    <source>
        <dbReference type="EMBL" id="CAB3810826.1"/>
    </source>
</evidence>
<evidence type="ECO:0000259" key="1">
    <source>
        <dbReference type="PROSITE" id="PS51186"/>
    </source>
</evidence>
<dbReference type="Gene3D" id="3.40.630.30">
    <property type="match status" value="1"/>
</dbReference>
<organism evidence="2 3">
    <name type="scientific">Paraburkholderia fynbosensis</name>
    <dbReference type="NCBI Taxonomy" id="1200993"/>
    <lineage>
        <taxon>Bacteria</taxon>
        <taxon>Pseudomonadati</taxon>
        <taxon>Pseudomonadota</taxon>
        <taxon>Betaproteobacteria</taxon>
        <taxon>Burkholderiales</taxon>
        <taxon>Burkholderiaceae</taxon>
        <taxon>Paraburkholderia</taxon>
    </lineage>
</organism>
<feature type="domain" description="N-acetyltransferase" evidence="1">
    <location>
        <begin position="1"/>
        <end position="143"/>
    </location>
</feature>
<proteinExistence type="predicted"/>
<dbReference type="Proteomes" id="UP000494252">
    <property type="component" value="Unassembled WGS sequence"/>
</dbReference>